<dbReference type="EMBL" id="JAPZBO010000010">
    <property type="protein sequence ID" value="KAJ5299897.1"/>
    <property type="molecule type" value="Genomic_DNA"/>
</dbReference>
<dbReference type="OrthoDB" id="430051at2759"/>
<reference evidence="7" key="1">
    <citation type="submission" date="2022-12" db="EMBL/GenBank/DDBJ databases">
        <authorList>
            <person name="Petersen C."/>
        </authorList>
    </citation>
    <scope>NUCLEOTIDE SEQUENCE</scope>
    <source>
        <strain evidence="7">IBT 21472</strain>
    </source>
</reference>
<feature type="compositionally biased region" description="Acidic residues" evidence="6">
    <location>
        <begin position="141"/>
        <end position="159"/>
    </location>
</feature>
<evidence type="ECO:0000256" key="2">
    <source>
        <dbReference type="ARBA" id="ARBA00022771"/>
    </source>
</evidence>
<comment type="caution">
    <text evidence="7">The sequence shown here is derived from an EMBL/GenBank/DDBJ whole genome shotgun (WGS) entry which is preliminary data.</text>
</comment>
<evidence type="ECO:0000313" key="8">
    <source>
        <dbReference type="Proteomes" id="UP001147746"/>
    </source>
</evidence>
<keyword evidence="3" id="KW-0862">Zinc</keyword>
<dbReference type="GO" id="GO:0008270">
    <property type="term" value="F:zinc ion binding"/>
    <property type="evidence" value="ECO:0007669"/>
    <property type="project" value="UniProtKB-KW"/>
</dbReference>
<feature type="compositionally biased region" description="Basic and acidic residues" evidence="6">
    <location>
        <begin position="195"/>
        <end position="204"/>
    </location>
</feature>
<feature type="coiled-coil region" evidence="5">
    <location>
        <begin position="305"/>
        <end position="332"/>
    </location>
</feature>
<accession>A0A9W9KU75</accession>
<evidence type="ECO:0000256" key="1">
    <source>
        <dbReference type="ARBA" id="ARBA00022723"/>
    </source>
</evidence>
<dbReference type="Pfam" id="PF06839">
    <property type="entry name" value="Zn_ribbon_GRF"/>
    <property type="match status" value="1"/>
</dbReference>
<protein>
    <submittedName>
        <fullName evidence="7">Uncharacterized protein</fullName>
    </submittedName>
</protein>
<dbReference type="InterPro" id="IPR010666">
    <property type="entry name" value="Znf_GRF"/>
</dbReference>
<evidence type="ECO:0000256" key="4">
    <source>
        <dbReference type="PROSITE-ProRule" id="PRU01343"/>
    </source>
</evidence>
<evidence type="ECO:0000256" key="3">
    <source>
        <dbReference type="ARBA" id="ARBA00022833"/>
    </source>
</evidence>
<organism evidence="7 8">
    <name type="scientific">Penicillium atrosanguineum</name>
    <dbReference type="NCBI Taxonomy" id="1132637"/>
    <lineage>
        <taxon>Eukaryota</taxon>
        <taxon>Fungi</taxon>
        <taxon>Dikarya</taxon>
        <taxon>Ascomycota</taxon>
        <taxon>Pezizomycotina</taxon>
        <taxon>Eurotiomycetes</taxon>
        <taxon>Eurotiomycetidae</taxon>
        <taxon>Eurotiales</taxon>
        <taxon>Aspergillaceae</taxon>
        <taxon>Penicillium</taxon>
    </lineage>
</organism>
<gene>
    <name evidence="7" type="ORF">N7476_011454</name>
</gene>
<feature type="compositionally biased region" description="Polar residues" evidence="6">
    <location>
        <begin position="165"/>
        <end position="178"/>
    </location>
</feature>
<evidence type="ECO:0000313" key="7">
    <source>
        <dbReference type="EMBL" id="KAJ5299897.1"/>
    </source>
</evidence>
<proteinExistence type="predicted"/>
<keyword evidence="2 4" id="KW-0863">Zinc-finger</keyword>
<keyword evidence="1" id="KW-0479">Metal-binding</keyword>
<reference evidence="7" key="2">
    <citation type="journal article" date="2023" name="IMA Fungus">
        <title>Comparative genomic study of the Penicillium genus elucidates a diverse pangenome and 15 lateral gene transfer events.</title>
        <authorList>
            <person name="Petersen C."/>
            <person name="Sorensen T."/>
            <person name="Nielsen M.R."/>
            <person name="Sondergaard T.E."/>
            <person name="Sorensen J.L."/>
            <person name="Fitzpatrick D.A."/>
            <person name="Frisvad J.C."/>
            <person name="Nielsen K.L."/>
        </authorList>
    </citation>
    <scope>NUCLEOTIDE SEQUENCE</scope>
    <source>
        <strain evidence="7">IBT 21472</strain>
    </source>
</reference>
<keyword evidence="8" id="KW-1185">Reference proteome</keyword>
<evidence type="ECO:0000256" key="5">
    <source>
        <dbReference type="SAM" id="Coils"/>
    </source>
</evidence>
<evidence type="ECO:0000256" key="6">
    <source>
        <dbReference type="SAM" id="MobiDB-lite"/>
    </source>
</evidence>
<dbReference type="PROSITE" id="PS51999">
    <property type="entry name" value="ZF_GRF"/>
    <property type="match status" value="1"/>
</dbReference>
<dbReference type="Proteomes" id="UP001147746">
    <property type="component" value="Unassembled WGS sequence"/>
</dbReference>
<keyword evidence="5" id="KW-0175">Coiled coil</keyword>
<feature type="region of interest" description="Disordered" evidence="6">
    <location>
        <begin position="91"/>
        <end position="227"/>
    </location>
</feature>
<dbReference type="AlphaFoldDB" id="A0A9W9KU75"/>
<sequence length="345" mass="38887">MFSPSRKTSVSPRKVVPLKGLFQDGIWMCNCRERLPAVKRETKKPGKNQGRYFWTCQNPPGKQCGFFLWADEAEVREKEAILANSRSELENRDASYHTPSNNTYRAGNGLLTPQTDRRVIDVPPRQFKSPPKSAKARMMTEDTDEFGWNDDSEENEELSEVLNSTQPILSQPNFNPETPQKAARTASTTSPGKRKLFEYSHDESSGTISPLATPTSSRSGRYPPSSAELCMTPTPTKYRDVLSTDSKSDMSNLAQQATAVLDKHDVVLPNEARDELLKLLNIHDLKLNGAIRGRDAVRTVLDKERALHKEENLRLSQENVKLKEQNMSLEAHNAMHLSVIDSFKE</sequence>
<name>A0A9W9KU75_9EURO</name>
<feature type="compositionally biased region" description="Polar residues" evidence="6">
    <location>
        <begin position="205"/>
        <end position="219"/>
    </location>
</feature>